<accession>A0A6B0U861</accession>
<sequence length="85" mass="9527">MRRFSIFSHFFSVTVSLSPCSACPSRAGSCVCVRLRPSSLCGSMLPRDRLPRDDTLAQSARWPRNCVQLERRSRGICEVGCVLHL</sequence>
<protein>
    <submittedName>
        <fullName evidence="2">Putative secreted protein</fullName>
    </submittedName>
</protein>
<keyword evidence="1" id="KW-0732">Signal</keyword>
<evidence type="ECO:0000313" key="2">
    <source>
        <dbReference type="EMBL" id="MXU85337.1"/>
    </source>
</evidence>
<proteinExistence type="predicted"/>
<dbReference type="AlphaFoldDB" id="A0A6B0U861"/>
<name>A0A6B0U861_IXORI</name>
<dbReference type="EMBL" id="GIFC01003254">
    <property type="protein sequence ID" value="MXU85337.1"/>
    <property type="molecule type" value="Transcribed_RNA"/>
</dbReference>
<feature type="chain" id="PRO_5025427066" evidence="1">
    <location>
        <begin position="23"/>
        <end position="85"/>
    </location>
</feature>
<organism evidence="2">
    <name type="scientific">Ixodes ricinus</name>
    <name type="common">Common tick</name>
    <name type="synonym">Acarus ricinus</name>
    <dbReference type="NCBI Taxonomy" id="34613"/>
    <lineage>
        <taxon>Eukaryota</taxon>
        <taxon>Metazoa</taxon>
        <taxon>Ecdysozoa</taxon>
        <taxon>Arthropoda</taxon>
        <taxon>Chelicerata</taxon>
        <taxon>Arachnida</taxon>
        <taxon>Acari</taxon>
        <taxon>Parasitiformes</taxon>
        <taxon>Ixodida</taxon>
        <taxon>Ixodoidea</taxon>
        <taxon>Ixodidae</taxon>
        <taxon>Ixodinae</taxon>
        <taxon>Ixodes</taxon>
    </lineage>
</organism>
<feature type="signal peptide" evidence="1">
    <location>
        <begin position="1"/>
        <end position="22"/>
    </location>
</feature>
<reference evidence="2" key="1">
    <citation type="submission" date="2019-12" db="EMBL/GenBank/DDBJ databases">
        <title>An insight into the sialome of adult female Ixodes ricinus ticks feeding for 6 days.</title>
        <authorList>
            <person name="Perner J."/>
            <person name="Ribeiro J.M.C."/>
        </authorList>
    </citation>
    <scope>NUCLEOTIDE SEQUENCE</scope>
    <source>
        <strain evidence="2">Semi-engorged</strain>
        <tissue evidence="2">Salivary glands</tissue>
    </source>
</reference>
<evidence type="ECO:0000256" key="1">
    <source>
        <dbReference type="SAM" id="SignalP"/>
    </source>
</evidence>